<dbReference type="Gene3D" id="3.10.560.10">
    <property type="entry name" value="Outer membrane lipoprotein wza domain like"/>
    <property type="match status" value="1"/>
</dbReference>
<gene>
    <name evidence="4" type="ORF">E4P82_16450</name>
</gene>
<feature type="domain" description="Soluble ligand binding" evidence="3">
    <location>
        <begin position="143"/>
        <end position="189"/>
    </location>
</feature>
<dbReference type="InterPro" id="IPR003715">
    <property type="entry name" value="Poly_export_N"/>
</dbReference>
<dbReference type="Gene3D" id="3.30.1950.10">
    <property type="entry name" value="wza like domain"/>
    <property type="match status" value="1"/>
</dbReference>
<dbReference type="PANTHER" id="PTHR33619">
    <property type="entry name" value="POLYSACCHARIDE EXPORT PROTEIN GFCE-RELATED"/>
    <property type="match status" value="1"/>
</dbReference>
<protein>
    <submittedName>
        <fullName evidence="4">Polysaccharide export protein</fullName>
    </submittedName>
</protein>
<organism evidence="4 5">
    <name type="scientific">Candidatus Competibacter phosphatis</name>
    <dbReference type="NCBI Taxonomy" id="221280"/>
    <lineage>
        <taxon>Bacteria</taxon>
        <taxon>Pseudomonadati</taxon>
        <taxon>Pseudomonadota</taxon>
        <taxon>Gammaproteobacteria</taxon>
        <taxon>Candidatus Competibacteraceae</taxon>
        <taxon>Candidatus Competibacter</taxon>
    </lineage>
</organism>
<comment type="caution">
    <text evidence="4">The sequence shown here is derived from an EMBL/GenBank/DDBJ whole genome shotgun (WGS) entry which is preliminary data.</text>
</comment>
<feature type="domain" description="Polysaccharide export protein N-terminal" evidence="2">
    <location>
        <begin position="59"/>
        <end position="134"/>
    </location>
</feature>
<sequence>MWVKRVLAGITVLGVVLLGIIGCASPPPATDPVTTSVSAPAALPGVVTSAPATAVTTVEAPNDYLIGPQDLLKIEVFGVEDLNRSVRVNSRGQIALPLVGLVQAGGLTGEQLAADIAARLAKDYLQNPQVTIFIEEFTSQRTAVVGAVKTPGVYPLKGRTTLMQVVASAGGTTSVASGTAMVLRPGPDGTRKMLQYDLVAIRDGEAPDPDVLGEDVVHVETSGVKETAKQIMEFILPFGLFAR</sequence>
<dbReference type="Pfam" id="PF10531">
    <property type="entry name" value="SLBB"/>
    <property type="match status" value="1"/>
</dbReference>
<dbReference type="PANTHER" id="PTHR33619:SF3">
    <property type="entry name" value="POLYSACCHARIDE EXPORT PROTEIN GFCE-RELATED"/>
    <property type="match status" value="1"/>
</dbReference>
<accession>A0ABX1TQI1</accession>
<name>A0ABX1TQI1_9GAMM</name>
<dbReference type="InterPro" id="IPR049712">
    <property type="entry name" value="Poly_export"/>
</dbReference>
<keyword evidence="1" id="KW-0732">Signal</keyword>
<evidence type="ECO:0000259" key="2">
    <source>
        <dbReference type="Pfam" id="PF02563"/>
    </source>
</evidence>
<dbReference type="RefSeq" id="WP_169249914.1">
    <property type="nucleotide sequence ID" value="NZ_SPMZ01000056.1"/>
</dbReference>
<proteinExistence type="predicted"/>
<dbReference type="EMBL" id="SPMZ01000056">
    <property type="protein sequence ID" value="NMQ20645.1"/>
    <property type="molecule type" value="Genomic_DNA"/>
</dbReference>
<dbReference type="Proteomes" id="UP000760480">
    <property type="component" value="Unassembled WGS sequence"/>
</dbReference>
<dbReference type="InterPro" id="IPR019554">
    <property type="entry name" value="Soluble_ligand-bd"/>
</dbReference>
<reference evidence="4 5" key="1">
    <citation type="submission" date="2019-03" db="EMBL/GenBank/DDBJ databases">
        <title>Metabolic reconstructions from genomes of highly enriched 'Candidatus Accumulibacter' and 'Candidatus Competibacter' bioreactor populations.</title>
        <authorList>
            <person name="Annavajhala M.K."/>
            <person name="Welles L."/>
            <person name="Abbas B."/>
            <person name="Sorokin D."/>
            <person name="Park H."/>
            <person name="Van Loosdrecht M."/>
            <person name="Chandran K."/>
        </authorList>
    </citation>
    <scope>NUCLEOTIDE SEQUENCE [LARGE SCALE GENOMIC DNA]</scope>
    <source>
        <strain evidence="4 5">SBR_G</strain>
    </source>
</reference>
<evidence type="ECO:0000259" key="3">
    <source>
        <dbReference type="Pfam" id="PF10531"/>
    </source>
</evidence>
<evidence type="ECO:0000313" key="5">
    <source>
        <dbReference type="Proteomes" id="UP000760480"/>
    </source>
</evidence>
<evidence type="ECO:0000256" key="1">
    <source>
        <dbReference type="ARBA" id="ARBA00022729"/>
    </source>
</evidence>
<evidence type="ECO:0000313" key="4">
    <source>
        <dbReference type="EMBL" id="NMQ20645.1"/>
    </source>
</evidence>
<dbReference type="Pfam" id="PF02563">
    <property type="entry name" value="Poly_export"/>
    <property type="match status" value="1"/>
</dbReference>
<keyword evidence="5" id="KW-1185">Reference proteome</keyword>
<dbReference type="PROSITE" id="PS51257">
    <property type="entry name" value="PROKAR_LIPOPROTEIN"/>
    <property type="match status" value="1"/>
</dbReference>